<proteinExistence type="predicted"/>
<keyword evidence="2" id="KW-1185">Reference proteome</keyword>
<accession>A0A2G9UM77</accession>
<reference evidence="1 2" key="1">
    <citation type="submission" date="2015-09" db="EMBL/GenBank/DDBJ databases">
        <title>Draft genome of the parasitic nematode Teladorsagia circumcincta isolate WARC Sus (inbred).</title>
        <authorList>
            <person name="Mitreva M."/>
        </authorList>
    </citation>
    <scope>NUCLEOTIDE SEQUENCE [LARGE SCALE GENOMIC DNA]</scope>
    <source>
        <strain evidence="1 2">S</strain>
    </source>
</reference>
<dbReference type="PANTHER" id="PTHR22898">
    <property type="entry name" value="UNCHARACTERIZED GLYCOSOL TRANSFERASE-RELATED"/>
    <property type="match status" value="1"/>
</dbReference>
<dbReference type="Proteomes" id="UP000230423">
    <property type="component" value="Unassembled WGS sequence"/>
</dbReference>
<sequence>MLAVYEAAQDKPMSPFWKRLLKWAILLQCCLTIWFHTRLNRDTGEETIGTKYVGLHLNPGRMGNQLFHLINGYAIARTIGRVHYLPYENPSREVVVKYLKLFKRVFPALERTYLLDEDKINGTLVKFANNSCCTYDNPRRNGSRSSNDSLFWNRPYQNALCIHIRRTDFLELNISTNMMDTVYAANDIARGKGIERFVIFGDDREFMRNLSHVIIQKGNWRPDSFCMGRIMSVASKNVVDQ</sequence>
<name>A0A2G9UM77_TELCI</name>
<gene>
    <name evidence="1" type="ORF">TELCIR_06723</name>
</gene>
<dbReference type="PANTHER" id="PTHR22898:SF3">
    <property type="entry name" value="ALPHA-1,2-FUCOSYLTRANSFERASE-RELATED"/>
    <property type="match status" value="1"/>
</dbReference>
<evidence type="ECO:0000313" key="2">
    <source>
        <dbReference type="Proteomes" id="UP000230423"/>
    </source>
</evidence>
<dbReference type="AlphaFoldDB" id="A0A2G9UM77"/>
<dbReference type="InterPro" id="IPR052501">
    <property type="entry name" value="Alpha-1-2_FucT"/>
</dbReference>
<protein>
    <recommendedName>
        <fullName evidence="3">L-Fucosyltransferase</fullName>
    </recommendedName>
</protein>
<evidence type="ECO:0000313" key="1">
    <source>
        <dbReference type="EMBL" id="PIO71379.1"/>
    </source>
</evidence>
<evidence type="ECO:0008006" key="3">
    <source>
        <dbReference type="Google" id="ProtNLM"/>
    </source>
</evidence>
<organism evidence="1 2">
    <name type="scientific">Teladorsagia circumcincta</name>
    <name type="common">Brown stomach worm</name>
    <name type="synonym">Ostertagia circumcincta</name>
    <dbReference type="NCBI Taxonomy" id="45464"/>
    <lineage>
        <taxon>Eukaryota</taxon>
        <taxon>Metazoa</taxon>
        <taxon>Ecdysozoa</taxon>
        <taxon>Nematoda</taxon>
        <taxon>Chromadorea</taxon>
        <taxon>Rhabditida</taxon>
        <taxon>Rhabditina</taxon>
        <taxon>Rhabditomorpha</taxon>
        <taxon>Strongyloidea</taxon>
        <taxon>Trichostrongylidae</taxon>
        <taxon>Teladorsagia</taxon>
    </lineage>
</organism>
<dbReference type="OrthoDB" id="5815225at2759"/>
<dbReference type="EMBL" id="KZ345970">
    <property type="protein sequence ID" value="PIO71379.1"/>
    <property type="molecule type" value="Genomic_DNA"/>
</dbReference>